<dbReference type="InterPro" id="IPR001138">
    <property type="entry name" value="Zn2Cys6_DnaBD"/>
</dbReference>
<dbReference type="VEuPathDB" id="FungiDB:BON22_0203"/>
<evidence type="ECO:0000256" key="5">
    <source>
        <dbReference type="SAM" id="MobiDB-lite"/>
    </source>
</evidence>
<dbReference type="CDD" id="cd12148">
    <property type="entry name" value="fungal_TF_MHR"/>
    <property type="match status" value="1"/>
</dbReference>
<proteinExistence type="predicted"/>
<dbReference type="GO" id="GO:0003677">
    <property type="term" value="F:DNA binding"/>
    <property type="evidence" value="ECO:0007669"/>
    <property type="project" value="InterPro"/>
</dbReference>
<dbReference type="PROSITE" id="PS50048">
    <property type="entry name" value="ZN2_CY6_FUNGAL_2"/>
    <property type="match status" value="1"/>
</dbReference>
<dbReference type="InterPro" id="IPR007219">
    <property type="entry name" value="XnlR_reg_dom"/>
</dbReference>
<protein>
    <submittedName>
        <fullName evidence="7">CYFA0S01e14664g1_1</fullName>
    </submittedName>
</protein>
<dbReference type="Pfam" id="PF04082">
    <property type="entry name" value="Fungal_trans"/>
    <property type="match status" value="1"/>
</dbReference>
<dbReference type="InterPro" id="IPR050613">
    <property type="entry name" value="Sec_Metabolite_Reg"/>
</dbReference>
<evidence type="ECO:0000256" key="2">
    <source>
        <dbReference type="ARBA" id="ARBA00022723"/>
    </source>
</evidence>
<gene>
    <name evidence="7" type="ORF">CYFA0S_01e14664g</name>
</gene>
<dbReference type="EMBL" id="LK052886">
    <property type="protein sequence ID" value="CDR37673.1"/>
    <property type="molecule type" value="Genomic_DNA"/>
</dbReference>
<organism evidence="7">
    <name type="scientific">Cyberlindnera fabianii</name>
    <name type="common">Yeast</name>
    <name type="synonym">Hansenula fabianii</name>
    <dbReference type="NCBI Taxonomy" id="36022"/>
    <lineage>
        <taxon>Eukaryota</taxon>
        <taxon>Fungi</taxon>
        <taxon>Dikarya</taxon>
        <taxon>Ascomycota</taxon>
        <taxon>Saccharomycotina</taxon>
        <taxon>Saccharomycetes</taxon>
        <taxon>Phaffomycetales</taxon>
        <taxon>Phaffomycetaceae</taxon>
        <taxon>Cyberlindnera</taxon>
    </lineage>
</organism>
<keyword evidence="2" id="KW-0479">Metal-binding</keyword>
<dbReference type="GO" id="GO:0008270">
    <property type="term" value="F:zinc ion binding"/>
    <property type="evidence" value="ECO:0007669"/>
    <property type="project" value="InterPro"/>
</dbReference>
<dbReference type="Pfam" id="PF00172">
    <property type="entry name" value="Zn_clus"/>
    <property type="match status" value="1"/>
</dbReference>
<dbReference type="Gene3D" id="4.10.240.10">
    <property type="entry name" value="Zn(2)-C6 fungal-type DNA-binding domain"/>
    <property type="match status" value="1"/>
</dbReference>
<dbReference type="PhylomeDB" id="A0A061AQM9"/>
<dbReference type="InterPro" id="IPR036864">
    <property type="entry name" value="Zn2-C6_fun-type_DNA-bd_sf"/>
</dbReference>
<feature type="domain" description="Zn(2)-C6 fungal-type" evidence="6">
    <location>
        <begin position="45"/>
        <end position="77"/>
    </location>
</feature>
<dbReference type="OrthoDB" id="2943660at2759"/>
<evidence type="ECO:0000256" key="3">
    <source>
        <dbReference type="ARBA" id="ARBA00022833"/>
    </source>
</evidence>
<feature type="compositionally biased region" description="Low complexity" evidence="5">
    <location>
        <begin position="1"/>
        <end position="23"/>
    </location>
</feature>
<evidence type="ECO:0000256" key="1">
    <source>
        <dbReference type="ARBA" id="ARBA00004123"/>
    </source>
</evidence>
<reference evidence="7" key="1">
    <citation type="journal article" date="2014" name="Genome Announc.">
        <title>Genome sequence of the yeast Cyberlindnera fabianii (Hansenula fabianii).</title>
        <authorList>
            <person name="Freel K.C."/>
            <person name="Sarilar V."/>
            <person name="Neuveglise C."/>
            <person name="Devillers H."/>
            <person name="Friedrich A."/>
            <person name="Schacherer J."/>
        </authorList>
    </citation>
    <scope>NUCLEOTIDE SEQUENCE</scope>
    <source>
        <strain evidence="7">YJS4271</strain>
    </source>
</reference>
<keyword evidence="3" id="KW-0862">Zinc</keyword>
<sequence length="956" mass="107059">MSEPFSTKPSPSSVSSLPGVSPVTQGTTSGDSPGPAKKRLRVPNSCVVCRRRKIKCNKGRPACEECVKRGVSHLCHYDDPVWMNTTPSTHTSHPPHGNQTVSVLSPAVRPAEAEQDVKGNLEELMTRLKHVEAAVSLTEWSSVQVIQPKSSNILKKSLLYDPNETLVLHEALPFLIPHVMRKSRVEFHGALSPIQIIKRDVHLKVIWLHMWAYLEEAMMARNSGMQPSTGNDLNSGALNAVLVQFLELRRQKVAHKEEVCILKNSSETVENLILKYLPIRRVILALSVRFFRNVYPLIPVFDEHPFINDDLQRILGTWLNMNEKPTKLEISTKYDIALMGLLFAVMAIASLTISTTELETDFDFKHLKGTSTAMFINMATLCLRHYNFTRKSYIPKLIALRLLVKFYYEFCPEDDTNSDFSMGGIGLRGIISEATAMGLGCDPADIIHSMGKSPSHATCLRKIWHKIMDMDATNGIWLGIPPHFLDDESYDVKLPEPEPGMDPLEAFVVSDFAFAEKKVKFYRDIAYKLFLRTTPPTVGQMQECIREIETFTRTNIGSLRSILASNPLPYVRVKKVALLLELSVLQLVLKVRLAIYFHQKDNITTCCESYKSALAFAVKLMNSALNVYHNTDRYFGHFYAFYIRPYVYHAASRVFVVHSALLARCIQAVSVTPITNHGRSSCIKDLMSTLLSNMQCCIELLTATNHGFYNAQRMSLAFSFFFRMLKDPSFDYSKACREVSSRPIPEGHTRAHDLHGVATDELPKTNFIMSMPDPEINSLINTAKTDIREALQPLVGARLPLRSFTSVFPLPLKPLETMHHFGVVPGRKTVGNTVLNPLQTDGNDPSVDDVRKSISSRYIEQKDHEMMNGIFGPENRSEVTAPPVFGGAPPYVANTAEAPLSLNNMSGTTPTSACGPGDVAPVSLTSEEYTEVFGLFDEYNWLSTQEMQGFDTIRGL</sequence>
<dbReference type="GO" id="GO:0005634">
    <property type="term" value="C:nucleus"/>
    <property type="evidence" value="ECO:0007669"/>
    <property type="project" value="UniProtKB-SubCell"/>
</dbReference>
<keyword evidence="4" id="KW-0539">Nucleus</keyword>
<evidence type="ECO:0000313" key="7">
    <source>
        <dbReference type="EMBL" id="CDR37673.1"/>
    </source>
</evidence>
<dbReference type="SMART" id="SM00066">
    <property type="entry name" value="GAL4"/>
    <property type="match status" value="1"/>
</dbReference>
<dbReference type="PROSITE" id="PS00463">
    <property type="entry name" value="ZN2_CY6_FUNGAL_1"/>
    <property type="match status" value="1"/>
</dbReference>
<dbReference type="CDD" id="cd00067">
    <property type="entry name" value="GAL4"/>
    <property type="match status" value="1"/>
</dbReference>
<feature type="region of interest" description="Disordered" evidence="5">
    <location>
        <begin position="1"/>
        <end position="39"/>
    </location>
</feature>
<dbReference type="PANTHER" id="PTHR31001">
    <property type="entry name" value="UNCHARACTERIZED TRANSCRIPTIONAL REGULATORY PROTEIN"/>
    <property type="match status" value="1"/>
</dbReference>
<accession>A0A061AQM9</accession>
<dbReference type="AlphaFoldDB" id="A0A061AQM9"/>
<evidence type="ECO:0000256" key="4">
    <source>
        <dbReference type="ARBA" id="ARBA00023242"/>
    </source>
</evidence>
<name>A0A061AQM9_CYBFA</name>
<dbReference type="GO" id="GO:0006351">
    <property type="term" value="P:DNA-templated transcription"/>
    <property type="evidence" value="ECO:0007669"/>
    <property type="project" value="InterPro"/>
</dbReference>
<evidence type="ECO:0000259" key="6">
    <source>
        <dbReference type="PROSITE" id="PS50048"/>
    </source>
</evidence>
<comment type="subcellular location">
    <subcellularLocation>
        <location evidence="1">Nucleus</location>
    </subcellularLocation>
</comment>
<dbReference type="SUPFAM" id="SSF57701">
    <property type="entry name" value="Zn2/Cys6 DNA-binding domain"/>
    <property type="match status" value="1"/>
</dbReference>
<dbReference type="GO" id="GO:0000981">
    <property type="term" value="F:DNA-binding transcription factor activity, RNA polymerase II-specific"/>
    <property type="evidence" value="ECO:0007669"/>
    <property type="project" value="InterPro"/>
</dbReference>